<dbReference type="Proteomes" id="UP000555552">
    <property type="component" value="Unassembled WGS sequence"/>
</dbReference>
<dbReference type="EMBL" id="JABEMA010000295">
    <property type="protein sequence ID" value="NNH24248.1"/>
    <property type="molecule type" value="Genomic_DNA"/>
</dbReference>
<protein>
    <submittedName>
        <fullName evidence="1">SRPBCC family protein</fullName>
    </submittedName>
</protein>
<dbReference type="InterPro" id="IPR019587">
    <property type="entry name" value="Polyketide_cyclase/dehydratase"/>
</dbReference>
<dbReference type="SUPFAM" id="SSF55961">
    <property type="entry name" value="Bet v1-like"/>
    <property type="match status" value="1"/>
</dbReference>
<proteinExistence type="predicted"/>
<accession>A0A849C3N6</accession>
<dbReference type="Gene3D" id="3.30.530.20">
    <property type="match status" value="1"/>
</dbReference>
<evidence type="ECO:0000313" key="2">
    <source>
        <dbReference type="Proteomes" id="UP000555552"/>
    </source>
</evidence>
<evidence type="ECO:0000313" key="1">
    <source>
        <dbReference type="EMBL" id="NNH24248.1"/>
    </source>
</evidence>
<dbReference type="AlphaFoldDB" id="A0A849C3N6"/>
<gene>
    <name evidence="1" type="ORF">HLB09_14340</name>
</gene>
<keyword evidence="2" id="KW-1185">Reference proteome</keyword>
<comment type="caution">
    <text evidence="1">The sequence shown here is derived from an EMBL/GenBank/DDBJ whole genome shotgun (WGS) entry which is preliminary data.</text>
</comment>
<dbReference type="Pfam" id="PF10604">
    <property type="entry name" value="Polyketide_cyc2"/>
    <property type="match status" value="1"/>
</dbReference>
<dbReference type="InterPro" id="IPR023393">
    <property type="entry name" value="START-like_dom_sf"/>
</dbReference>
<name>A0A849C3N6_9ACTN</name>
<organism evidence="1 2">
    <name type="scientific">Pseudokineococcus marinus</name>
    <dbReference type="NCBI Taxonomy" id="351215"/>
    <lineage>
        <taxon>Bacteria</taxon>
        <taxon>Bacillati</taxon>
        <taxon>Actinomycetota</taxon>
        <taxon>Actinomycetes</taxon>
        <taxon>Kineosporiales</taxon>
        <taxon>Kineosporiaceae</taxon>
        <taxon>Pseudokineococcus</taxon>
    </lineage>
</organism>
<reference evidence="1 2" key="1">
    <citation type="submission" date="2020-05" db="EMBL/GenBank/DDBJ databases">
        <title>MicrobeNet Type strains.</title>
        <authorList>
            <person name="Nicholson A.C."/>
        </authorList>
    </citation>
    <scope>NUCLEOTIDE SEQUENCE [LARGE SCALE GENOMIC DNA]</scope>
    <source>
        <strain evidence="1 2">JCM 14547</strain>
    </source>
</reference>
<sequence>MGLRLQASGAAPPEEVWDRYARTARWSTWSPQVRAVDLPPRIAAGARGAVHGPAGLRADVVVDAVDEAARTWSWTVVLGRPRLPGVRLRLEHGVVAAAGGSRTWLVVRGPAPVVLGYLAPARLALARLVRP</sequence>